<gene>
    <name evidence="3" type="ORF">SBAD_LOCUS5794</name>
</gene>
<dbReference type="InterPro" id="IPR018613">
    <property type="entry name" value="Ccdc97-like"/>
</dbReference>
<dbReference type="InterPro" id="IPR040233">
    <property type="entry name" value="CCD97-like_C"/>
</dbReference>
<proteinExistence type="predicted"/>
<dbReference type="PANTHER" id="PTHR31840">
    <property type="entry name" value="COILED-COIL DOMAIN-CONTAINING PROTEIN 97"/>
    <property type="match status" value="1"/>
</dbReference>
<keyword evidence="1" id="KW-0732">Signal</keyword>
<keyword evidence="4" id="KW-1185">Reference proteome</keyword>
<accession>A0A183IQ94</accession>
<name>A0A183IQ94_9BILA</name>
<dbReference type="WBParaSite" id="SBAD_0000602101-mRNA-1">
    <property type="protein sequence ID" value="SBAD_0000602101-mRNA-1"/>
    <property type="gene ID" value="SBAD_0000602101"/>
</dbReference>
<dbReference type="AlphaFoldDB" id="A0A183IQ94"/>
<evidence type="ECO:0000313" key="5">
    <source>
        <dbReference type="WBParaSite" id="SBAD_0000602101-mRNA-1"/>
    </source>
</evidence>
<organism evidence="5">
    <name type="scientific">Soboliphyme baturini</name>
    <dbReference type="NCBI Taxonomy" id="241478"/>
    <lineage>
        <taxon>Eukaryota</taxon>
        <taxon>Metazoa</taxon>
        <taxon>Ecdysozoa</taxon>
        <taxon>Nematoda</taxon>
        <taxon>Enoplea</taxon>
        <taxon>Dorylaimia</taxon>
        <taxon>Dioctophymatida</taxon>
        <taxon>Dioctophymatoidea</taxon>
        <taxon>Soboliphymatidae</taxon>
        <taxon>Soboliphyme</taxon>
    </lineage>
</organism>
<feature type="chain" id="PRO_5043140252" evidence="1">
    <location>
        <begin position="16"/>
        <end position="187"/>
    </location>
</feature>
<protein>
    <submittedName>
        <fullName evidence="5">DUF2052 domain-containing protein</fullName>
    </submittedName>
</protein>
<sequence length="187" mass="22448">MFLLYFSMFSRIVSAEGAFFRSQQKDEPDLSDDEKLQICSELFFQSPKTFLARYGKYLLKDDIPLFSDFRDDYEVDFHLRGMCEIEAFGNRACVVRNRRYNKLRHLVEEGQYFSDYEMRKRDPLLYESLIGRFQSEQEVRAVFHSNEHQSSTLSDMILKFYDTKNVRSLHFISRPLRVVRKNYSEHV</sequence>
<dbReference type="Pfam" id="PF09747">
    <property type="entry name" value="CCD97-like_C"/>
    <property type="match status" value="1"/>
</dbReference>
<evidence type="ECO:0000256" key="1">
    <source>
        <dbReference type="SAM" id="SignalP"/>
    </source>
</evidence>
<evidence type="ECO:0000313" key="4">
    <source>
        <dbReference type="Proteomes" id="UP000270296"/>
    </source>
</evidence>
<dbReference type="EMBL" id="UZAM01009252">
    <property type="protein sequence ID" value="VDP08322.1"/>
    <property type="molecule type" value="Genomic_DNA"/>
</dbReference>
<dbReference type="OrthoDB" id="333176at2759"/>
<reference evidence="3 4" key="2">
    <citation type="submission" date="2018-11" db="EMBL/GenBank/DDBJ databases">
        <authorList>
            <consortium name="Pathogen Informatics"/>
        </authorList>
    </citation>
    <scope>NUCLEOTIDE SEQUENCE [LARGE SCALE GENOMIC DNA]</scope>
</reference>
<dbReference type="PANTHER" id="PTHR31840:SF1">
    <property type="entry name" value="COILED-COIL DOMAIN-CONTAINING PROTEIN 97"/>
    <property type="match status" value="1"/>
</dbReference>
<reference evidence="5" key="1">
    <citation type="submission" date="2016-06" db="UniProtKB">
        <authorList>
            <consortium name="WormBaseParasite"/>
        </authorList>
    </citation>
    <scope>IDENTIFICATION</scope>
</reference>
<dbReference type="Proteomes" id="UP000270296">
    <property type="component" value="Unassembled WGS sequence"/>
</dbReference>
<feature type="domain" description="CCD97-like C-terminal" evidence="2">
    <location>
        <begin position="97"/>
        <end position="167"/>
    </location>
</feature>
<evidence type="ECO:0000313" key="3">
    <source>
        <dbReference type="EMBL" id="VDP08322.1"/>
    </source>
</evidence>
<feature type="signal peptide" evidence="1">
    <location>
        <begin position="1"/>
        <end position="15"/>
    </location>
</feature>
<evidence type="ECO:0000259" key="2">
    <source>
        <dbReference type="Pfam" id="PF09747"/>
    </source>
</evidence>